<reference evidence="2" key="2">
    <citation type="submission" date="2020-11" db="EMBL/GenBank/DDBJ databases">
        <authorList>
            <person name="McCartney M.A."/>
            <person name="Auch B."/>
            <person name="Kono T."/>
            <person name="Mallez S."/>
            <person name="Becker A."/>
            <person name="Gohl D.M."/>
            <person name="Silverstein K.A.T."/>
            <person name="Koren S."/>
            <person name="Bechman K.B."/>
            <person name="Herman A."/>
            <person name="Abrahante J.E."/>
            <person name="Garbe J."/>
        </authorList>
    </citation>
    <scope>NUCLEOTIDE SEQUENCE</scope>
    <source>
        <strain evidence="2">Duluth1</strain>
        <tissue evidence="2">Whole animal</tissue>
    </source>
</reference>
<evidence type="ECO:0000313" key="3">
    <source>
        <dbReference type="Proteomes" id="UP000828390"/>
    </source>
</evidence>
<protein>
    <submittedName>
        <fullName evidence="2">Uncharacterized protein</fullName>
    </submittedName>
</protein>
<dbReference type="EMBL" id="JAIWYP010000007">
    <property type="protein sequence ID" value="KAH3792258.1"/>
    <property type="molecule type" value="Genomic_DNA"/>
</dbReference>
<feature type="compositionally biased region" description="Basic and acidic residues" evidence="1">
    <location>
        <begin position="1"/>
        <end position="12"/>
    </location>
</feature>
<accession>A0A9D4J1H7</accession>
<sequence>MSEPAKTEGEMRRSKRVRQPSKRMLLYFQDTDSDSSLQKGKGKRPARKLIH</sequence>
<feature type="region of interest" description="Disordered" evidence="1">
    <location>
        <begin position="1"/>
        <end position="51"/>
    </location>
</feature>
<gene>
    <name evidence="2" type="ORF">DPMN_145749</name>
</gene>
<reference evidence="2" key="1">
    <citation type="journal article" date="2019" name="bioRxiv">
        <title>The Genome of the Zebra Mussel, Dreissena polymorpha: A Resource for Invasive Species Research.</title>
        <authorList>
            <person name="McCartney M.A."/>
            <person name="Auch B."/>
            <person name="Kono T."/>
            <person name="Mallez S."/>
            <person name="Zhang Y."/>
            <person name="Obille A."/>
            <person name="Becker A."/>
            <person name="Abrahante J.E."/>
            <person name="Garbe J."/>
            <person name="Badalamenti J.P."/>
            <person name="Herman A."/>
            <person name="Mangelson H."/>
            <person name="Liachko I."/>
            <person name="Sullivan S."/>
            <person name="Sone E.D."/>
            <person name="Koren S."/>
            <person name="Silverstein K.A.T."/>
            <person name="Beckman K.B."/>
            <person name="Gohl D.M."/>
        </authorList>
    </citation>
    <scope>NUCLEOTIDE SEQUENCE</scope>
    <source>
        <strain evidence="2">Duluth1</strain>
        <tissue evidence="2">Whole animal</tissue>
    </source>
</reference>
<organism evidence="2 3">
    <name type="scientific">Dreissena polymorpha</name>
    <name type="common">Zebra mussel</name>
    <name type="synonym">Mytilus polymorpha</name>
    <dbReference type="NCBI Taxonomy" id="45954"/>
    <lineage>
        <taxon>Eukaryota</taxon>
        <taxon>Metazoa</taxon>
        <taxon>Spiralia</taxon>
        <taxon>Lophotrochozoa</taxon>
        <taxon>Mollusca</taxon>
        <taxon>Bivalvia</taxon>
        <taxon>Autobranchia</taxon>
        <taxon>Heteroconchia</taxon>
        <taxon>Euheterodonta</taxon>
        <taxon>Imparidentia</taxon>
        <taxon>Neoheterodontei</taxon>
        <taxon>Myida</taxon>
        <taxon>Dreissenoidea</taxon>
        <taxon>Dreissenidae</taxon>
        <taxon>Dreissena</taxon>
    </lineage>
</organism>
<keyword evidence="3" id="KW-1185">Reference proteome</keyword>
<comment type="caution">
    <text evidence="2">The sequence shown here is derived from an EMBL/GenBank/DDBJ whole genome shotgun (WGS) entry which is preliminary data.</text>
</comment>
<name>A0A9D4J1H7_DREPO</name>
<dbReference type="Proteomes" id="UP000828390">
    <property type="component" value="Unassembled WGS sequence"/>
</dbReference>
<proteinExistence type="predicted"/>
<feature type="compositionally biased region" description="Basic residues" evidence="1">
    <location>
        <begin position="40"/>
        <end position="51"/>
    </location>
</feature>
<evidence type="ECO:0000313" key="2">
    <source>
        <dbReference type="EMBL" id="KAH3792258.1"/>
    </source>
</evidence>
<dbReference type="AlphaFoldDB" id="A0A9D4J1H7"/>
<evidence type="ECO:0000256" key="1">
    <source>
        <dbReference type="SAM" id="MobiDB-lite"/>
    </source>
</evidence>